<dbReference type="Proteomes" id="UP001177260">
    <property type="component" value="Unassembled WGS sequence"/>
</dbReference>
<protein>
    <submittedName>
        <fullName evidence="1">Uncharacterized protein</fullName>
    </submittedName>
</protein>
<reference evidence="1 2" key="1">
    <citation type="journal article" date="2023" name="ACS Omega">
        <title>Identification of the Neoaspergillic Acid Biosynthesis Gene Cluster by Establishing an In Vitro CRISPR-Ribonucleoprotein Genetic System in Aspergillus melleus.</title>
        <authorList>
            <person name="Yuan B."/>
            <person name="Grau M.F."/>
            <person name="Murata R.M."/>
            <person name="Torok T."/>
            <person name="Venkateswaran K."/>
            <person name="Stajich J.E."/>
            <person name="Wang C.C.C."/>
        </authorList>
    </citation>
    <scope>NUCLEOTIDE SEQUENCE [LARGE SCALE GENOMIC DNA]</scope>
    <source>
        <strain evidence="1 2">IMV 1140</strain>
    </source>
</reference>
<keyword evidence="2" id="KW-1185">Reference proteome</keyword>
<name>A0ACC3B4D1_9EURO</name>
<accession>A0ACC3B4D1</accession>
<evidence type="ECO:0000313" key="2">
    <source>
        <dbReference type="Proteomes" id="UP001177260"/>
    </source>
</evidence>
<comment type="caution">
    <text evidence="1">The sequence shown here is derived from an EMBL/GenBank/DDBJ whole genome shotgun (WGS) entry which is preliminary data.</text>
</comment>
<dbReference type="EMBL" id="JAOPJF010000027">
    <property type="protein sequence ID" value="KAK1144922.1"/>
    <property type="molecule type" value="Genomic_DNA"/>
</dbReference>
<sequence length="309" mass="33319">MLREILLQVQGQLTAPTAVAMGAYVDDIFLIELLLAAGIQPVKDSLLVHTLICHGANVNPTGTTLTPLQRAVENNDPEIVKVIIDAGADINAPPPASPGANALQIAVKAGNVELIDILLAAGADIDANHGATALQFAAIMGYISIVYRLAAAGANVNAPRAIFYGRTALEGAAEYGRLDMLQVLLNEGAHFTGQFRTQYVRAVKLAEYNGHFAAAKLLRLTGGWSDPDSAQYENEVFDRQEVERFKQMNCRQIEGSDPSIIGSKRSFVKELQTKGRSDGDGLTRHLSTHMGGQTQKWWDCIDQLINANT</sequence>
<proteinExistence type="predicted"/>
<gene>
    <name evidence="1" type="ORF">N8T08_004637</name>
</gene>
<evidence type="ECO:0000313" key="1">
    <source>
        <dbReference type="EMBL" id="KAK1144922.1"/>
    </source>
</evidence>
<organism evidence="1 2">
    <name type="scientific">Aspergillus melleus</name>
    <dbReference type="NCBI Taxonomy" id="138277"/>
    <lineage>
        <taxon>Eukaryota</taxon>
        <taxon>Fungi</taxon>
        <taxon>Dikarya</taxon>
        <taxon>Ascomycota</taxon>
        <taxon>Pezizomycotina</taxon>
        <taxon>Eurotiomycetes</taxon>
        <taxon>Eurotiomycetidae</taxon>
        <taxon>Eurotiales</taxon>
        <taxon>Aspergillaceae</taxon>
        <taxon>Aspergillus</taxon>
        <taxon>Aspergillus subgen. Circumdati</taxon>
    </lineage>
</organism>